<comment type="subcellular location">
    <subcellularLocation>
        <location evidence="1">Cytoplasm</location>
        <location evidence="1">Cytoskeleton</location>
    </subcellularLocation>
</comment>
<dbReference type="Proteomes" id="UP000812966">
    <property type="component" value="Unassembled WGS sequence"/>
</dbReference>
<protein>
    <recommendedName>
        <fullName evidence="12">Spindle pole body component</fullName>
    </recommendedName>
</protein>
<evidence type="ECO:0000259" key="8">
    <source>
        <dbReference type="Pfam" id="PF04130"/>
    </source>
</evidence>
<keyword evidence="6" id="KW-0175">Coiled coil</keyword>
<dbReference type="InterPro" id="IPR007259">
    <property type="entry name" value="GCP"/>
</dbReference>
<gene>
    <name evidence="10" type="ORF">FFLO_00925</name>
</gene>
<sequence>MSNEATRRPESRSGRQTPLSQPTSEPAATTGIEPRSRTREASGSQAATEPVGDKVSKIDVGEIKRREYARTTARSGQKEVDVQPELRRRASRTDTVERSKRVPRPISVPDLEPVPPPGFKEPGTGNTLNSPAPMPTLDPSETEGKTRAEILNTWKQKTGVKAVDTSLLLRDMLYLLQGIDGKYVRFDRKTKAQKSREVNPYLGNIEFTRKGEGSQLDRDLRKGKARGDLLLGGGVEEDDIIGVTFVNESGQSYEASESLKSTIVSLAELGMLYRGVYNFVRVTQATAGVSIGAGGMTAQSLCFVLQRELSGYHELLTLLENQMKRTESELPPQSEGSRDSSRVVDHDFPAQNSGMTFQRLSLWTEESNLKMRMMSTLVSEASTARGGALISAIHAHTLHGDHSVREFANDVLEEVSKPFFRSLQSWIFSGQLHDPFNEFFIQQDAEIAKRSNGRHTPHGDYGFGNGDAEFGGDDPYMIWEKRYIFVKDMLPIFVNEEFGRKIFITGKSINFIRFSCQDSDWTSVQAQSTEEDAVLCYGDIAHLERTIDAAYSSASKRLLDIFFDRFKLLEHLEAMRRYVLLCAGDFADILLEGLSPRLDRDASKLLRHHLASDIETAIQGSNARHEPEDVLRRLDAQILTFSPGALGWECFSLQYKVEAPINAVLDDAATRDYDRIFMYLWRVRRVAASQRKRWLRSTFEPRNFRSLKGYKSAWHRCHILQAQMIHFVAELQAFCQLEAIELAWQDMLEFERTRQGDLDALILAHRTYLQNIMSKALLINPKDPKDNSLNATVNKILDQIMQFGHQLDSLYNLSVAEKTRLTQKAEVERGVLPASVLTDNGEKAAAQLQDLNRQIEDQTKKFKSSMTNLITGLESHSNYEVKFLAVRLSFNEVYVAKRTKKTATSRT</sequence>
<dbReference type="PANTHER" id="PTHR19302">
    <property type="entry name" value="GAMMA TUBULIN COMPLEX PROTEIN"/>
    <property type="match status" value="1"/>
</dbReference>
<evidence type="ECO:0000256" key="6">
    <source>
        <dbReference type="SAM" id="Coils"/>
    </source>
</evidence>
<evidence type="ECO:0000256" key="2">
    <source>
        <dbReference type="ARBA" id="ARBA00010337"/>
    </source>
</evidence>
<feature type="compositionally biased region" description="Basic and acidic residues" evidence="7">
    <location>
        <begin position="1"/>
        <end position="13"/>
    </location>
</feature>
<evidence type="ECO:0000313" key="10">
    <source>
        <dbReference type="EMBL" id="KAG7571100.1"/>
    </source>
</evidence>
<evidence type="ECO:0000256" key="1">
    <source>
        <dbReference type="ARBA" id="ARBA00004245"/>
    </source>
</evidence>
<dbReference type="GO" id="GO:0007020">
    <property type="term" value="P:microtubule nucleation"/>
    <property type="evidence" value="ECO:0007669"/>
    <property type="project" value="InterPro"/>
</dbReference>
<evidence type="ECO:0000256" key="7">
    <source>
        <dbReference type="SAM" id="MobiDB-lite"/>
    </source>
</evidence>
<dbReference type="Gene3D" id="1.20.120.1900">
    <property type="entry name" value="Gamma-tubulin complex, C-terminal domain"/>
    <property type="match status" value="1"/>
</dbReference>
<feature type="region of interest" description="Disordered" evidence="7">
    <location>
        <begin position="1"/>
        <end position="144"/>
    </location>
</feature>
<dbReference type="GO" id="GO:0031122">
    <property type="term" value="P:cytoplasmic microtubule organization"/>
    <property type="evidence" value="ECO:0007669"/>
    <property type="project" value="TreeGrafter"/>
</dbReference>
<dbReference type="GO" id="GO:0051225">
    <property type="term" value="P:spindle assembly"/>
    <property type="evidence" value="ECO:0007669"/>
    <property type="project" value="TreeGrafter"/>
</dbReference>
<organism evidence="10 11">
    <name type="scientific">Filobasidium floriforme</name>
    <dbReference type="NCBI Taxonomy" id="5210"/>
    <lineage>
        <taxon>Eukaryota</taxon>
        <taxon>Fungi</taxon>
        <taxon>Dikarya</taxon>
        <taxon>Basidiomycota</taxon>
        <taxon>Agaricomycotina</taxon>
        <taxon>Tremellomycetes</taxon>
        <taxon>Filobasidiales</taxon>
        <taxon>Filobasidiaceae</taxon>
        <taxon>Filobasidium</taxon>
    </lineage>
</organism>
<dbReference type="GO" id="GO:0043015">
    <property type="term" value="F:gamma-tubulin binding"/>
    <property type="evidence" value="ECO:0007669"/>
    <property type="project" value="InterPro"/>
</dbReference>
<evidence type="ECO:0000259" key="9">
    <source>
        <dbReference type="Pfam" id="PF17681"/>
    </source>
</evidence>
<dbReference type="GO" id="GO:0000922">
    <property type="term" value="C:spindle pole"/>
    <property type="evidence" value="ECO:0007669"/>
    <property type="project" value="InterPro"/>
</dbReference>
<dbReference type="GO" id="GO:0000278">
    <property type="term" value="P:mitotic cell cycle"/>
    <property type="evidence" value="ECO:0007669"/>
    <property type="project" value="TreeGrafter"/>
</dbReference>
<keyword evidence="3" id="KW-0963">Cytoplasm</keyword>
<keyword evidence="4" id="KW-0493">Microtubule</keyword>
<feature type="region of interest" description="Disordered" evidence="7">
    <location>
        <begin position="325"/>
        <end position="345"/>
    </location>
</feature>
<evidence type="ECO:0000313" key="11">
    <source>
        <dbReference type="Proteomes" id="UP000812966"/>
    </source>
</evidence>
<evidence type="ECO:0000256" key="4">
    <source>
        <dbReference type="ARBA" id="ARBA00022701"/>
    </source>
</evidence>
<dbReference type="InterPro" id="IPR040457">
    <property type="entry name" value="GCP_C"/>
</dbReference>
<comment type="caution">
    <text evidence="10">The sequence shown here is derived from an EMBL/GenBank/DDBJ whole genome shotgun (WGS) entry which is preliminary data.</text>
</comment>
<comment type="similarity">
    <text evidence="2">Belongs to the TUBGCP family.</text>
</comment>
<feature type="compositionally biased region" description="Basic and acidic residues" evidence="7">
    <location>
        <begin position="76"/>
        <end position="100"/>
    </location>
</feature>
<dbReference type="AlphaFoldDB" id="A0A8K0JS37"/>
<evidence type="ECO:0000256" key="3">
    <source>
        <dbReference type="ARBA" id="ARBA00022490"/>
    </source>
</evidence>
<dbReference type="GO" id="GO:0051321">
    <property type="term" value="P:meiotic cell cycle"/>
    <property type="evidence" value="ECO:0007669"/>
    <property type="project" value="TreeGrafter"/>
</dbReference>
<evidence type="ECO:0008006" key="12">
    <source>
        <dbReference type="Google" id="ProtNLM"/>
    </source>
</evidence>
<keyword evidence="11" id="KW-1185">Reference proteome</keyword>
<accession>A0A8K0JS37</accession>
<feature type="coiled-coil region" evidence="6">
    <location>
        <begin position="841"/>
        <end position="868"/>
    </location>
</feature>
<dbReference type="GO" id="GO:0051011">
    <property type="term" value="F:microtubule minus-end binding"/>
    <property type="evidence" value="ECO:0007669"/>
    <property type="project" value="TreeGrafter"/>
</dbReference>
<keyword evidence="5" id="KW-0206">Cytoskeleton</keyword>
<dbReference type="InterPro" id="IPR041470">
    <property type="entry name" value="GCP_N"/>
</dbReference>
<evidence type="ECO:0000256" key="5">
    <source>
        <dbReference type="ARBA" id="ARBA00023212"/>
    </source>
</evidence>
<dbReference type="Pfam" id="PF17681">
    <property type="entry name" value="GCP_N_terminal"/>
    <property type="match status" value="1"/>
</dbReference>
<feature type="compositionally biased region" description="Polar residues" evidence="7">
    <location>
        <begin position="14"/>
        <end position="27"/>
    </location>
</feature>
<dbReference type="GO" id="GO:0044732">
    <property type="term" value="C:mitotic spindle pole body"/>
    <property type="evidence" value="ECO:0007669"/>
    <property type="project" value="TreeGrafter"/>
</dbReference>
<dbReference type="EMBL" id="JABELV010000011">
    <property type="protein sequence ID" value="KAG7571100.1"/>
    <property type="molecule type" value="Genomic_DNA"/>
</dbReference>
<dbReference type="GO" id="GO:0000930">
    <property type="term" value="C:gamma-tubulin complex"/>
    <property type="evidence" value="ECO:0007669"/>
    <property type="project" value="TreeGrafter"/>
</dbReference>
<feature type="compositionally biased region" description="Basic and acidic residues" evidence="7">
    <location>
        <begin position="336"/>
        <end position="345"/>
    </location>
</feature>
<proteinExistence type="inferred from homology"/>
<dbReference type="PANTHER" id="PTHR19302:SF14">
    <property type="entry name" value="GAMMA-TUBULIN COMPLEX COMPONENT 3"/>
    <property type="match status" value="1"/>
</dbReference>
<feature type="compositionally biased region" description="Basic and acidic residues" evidence="7">
    <location>
        <begin position="51"/>
        <end position="69"/>
    </location>
</feature>
<reference evidence="10" key="1">
    <citation type="submission" date="2020-04" db="EMBL/GenBank/DDBJ databases">
        <title>Analysis of mating type loci in Filobasidium floriforme.</title>
        <authorList>
            <person name="Nowrousian M."/>
        </authorList>
    </citation>
    <scope>NUCLEOTIDE SEQUENCE</scope>
    <source>
        <strain evidence="10">CBS 6242</strain>
    </source>
</reference>
<feature type="domain" description="Gamma tubulin complex component protein N-terminal" evidence="9">
    <location>
        <begin position="255"/>
        <end position="564"/>
    </location>
</feature>
<dbReference type="InterPro" id="IPR042241">
    <property type="entry name" value="GCP_C_sf"/>
</dbReference>
<name>A0A8K0JS37_9TREE</name>
<dbReference type="Pfam" id="PF04130">
    <property type="entry name" value="GCP_C_terminal"/>
    <property type="match status" value="1"/>
</dbReference>
<dbReference type="GO" id="GO:0005874">
    <property type="term" value="C:microtubule"/>
    <property type="evidence" value="ECO:0007669"/>
    <property type="project" value="UniProtKB-KW"/>
</dbReference>
<feature type="domain" description="Gamma tubulin complex component C-terminal" evidence="8">
    <location>
        <begin position="568"/>
        <end position="894"/>
    </location>
</feature>